<dbReference type="EMBL" id="CM045766">
    <property type="protein sequence ID" value="KAI8003275.1"/>
    <property type="molecule type" value="Genomic_DNA"/>
</dbReference>
<comment type="caution">
    <text evidence="1">The sequence shown here is derived from an EMBL/GenBank/DDBJ whole genome shotgun (WGS) entry which is preliminary data.</text>
</comment>
<sequence length="266" mass="29646">MIDEQVEYDQEALQVMKDLLMKREEEIKVLEAELKTYRERYGQITRLGSDECEVDADDDYQELKSQSCSSVSEKSDYGSTSGGDHNGENENKERGKRNLDESSLDFEGERSLLFGLLANLEKKFNESSDDGIIPTKSNSDMIKCEAEDIAFSKGSGLQWSFSNKLSALPHFLSFNVGQEEKTTKPVSDPFASSGFKAISTANAFDTTHKCPSGEMQVRTPLRQIEIKKGRKSLMQSDGLSLCYSAVAEAMDSTIGSSEKLRFELGF</sequence>
<evidence type="ECO:0000313" key="1">
    <source>
        <dbReference type="EMBL" id="KAI8003275.1"/>
    </source>
</evidence>
<reference evidence="1 2" key="1">
    <citation type="journal article" date="2022" name="Plant J.">
        <title>Chromosome-level genome of Camellia lanceoleosa provides a valuable resource for understanding genome evolution and self-incompatibility.</title>
        <authorList>
            <person name="Gong W."/>
            <person name="Xiao S."/>
            <person name="Wang L."/>
            <person name="Liao Z."/>
            <person name="Chang Y."/>
            <person name="Mo W."/>
            <person name="Hu G."/>
            <person name="Li W."/>
            <person name="Zhao G."/>
            <person name="Zhu H."/>
            <person name="Hu X."/>
            <person name="Ji K."/>
            <person name="Xiang X."/>
            <person name="Song Q."/>
            <person name="Yuan D."/>
            <person name="Jin S."/>
            <person name="Zhang L."/>
        </authorList>
    </citation>
    <scope>NUCLEOTIDE SEQUENCE [LARGE SCALE GENOMIC DNA]</scope>
    <source>
        <strain evidence="1">SQ_2022a</strain>
    </source>
</reference>
<evidence type="ECO:0000313" key="2">
    <source>
        <dbReference type="Proteomes" id="UP001060215"/>
    </source>
</evidence>
<dbReference type="Proteomes" id="UP001060215">
    <property type="component" value="Chromosome 9"/>
</dbReference>
<proteinExistence type="predicted"/>
<keyword evidence="2" id="KW-1185">Reference proteome</keyword>
<name>A0ACC0GR24_9ERIC</name>
<organism evidence="1 2">
    <name type="scientific">Camellia lanceoleosa</name>
    <dbReference type="NCBI Taxonomy" id="1840588"/>
    <lineage>
        <taxon>Eukaryota</taxon>
        <taxon>Viridiplantae</taxon>
        <taxon>Streptophyta</taxon>
        <taxon>Embryophyta</taxon>
        <taxon>Tracheophyta</taxon>
        <taxon>Spermatophyta</taxon>
        <taxon>Magnoliopsida</taxon>
        <taxon>eudicotyledons</taxon>
        <taxon>Gunneridae</taxon>
        <taxon>Pentapetalae</taxon>
        <taxon>asterids</taxon>
        <taxon>Ericales</taxon>
        <taxon>Theaceae</taxon>
        <taxon>Camellia</taxon>
    </lineage>
</organism>
<protein>
    <submittedName>
        <fullName evidence="1">Myosin-binding protein 5</fullName>
    </submittedName>
</protein>
<accession>A0ACC0GR24</accession>
<gene>
    <name evidence="1" type="ORF">LOK49_LG08G02972</name>
</gene>